<dbReference type="InterPro" id="IPR052346">
    <property type="entry name" value="O-mannosyl-transferase_TMTC"/>
</dbReference>
<keyword evidence="1" id="KW-0677">Repeat</keyword>
<proteinExistence type="predicted"/>
<evidence type="ECO:0000256" key="1">
    <source>
        <dbReference type="ARBA" id="ARBA00022737"/>
    </source>
</evidence>
<gene>
    <name evidence="3" type="ORF">KPH14_003235</name>
</gene>
<dbReference type="GO" id="GO:0030968">
    <property type="term" value="P:endoplasmic reticulum unfolded protein response"/>
    <property type="evidence" value="ECO:0007669"/>
    <property type="project" value="TreeGrafter"/>
</dbReference>
<dbReference type="AlphaFoldDB" id="A0AAD9RH42"/>
<dbReference type="PANTHER" id="PTHR44227">
    <property type="match status" value="1"/>
</dbReference>
<sequence length="127" mass="13606">MRRRNNAGAAGGTAAAATGNNIGNCCQNGRRVGNHRSFVGGGCNESESNEPPEWCIYAAVALVAIGCYLNALGGDFVHDDIPAVVRNKDVLAQTPIVNLLNDDFWGTPMQDVNSHKSYRPLTTLTFR</sequence>
<protein>
    <recommendedName>
        <fullName evidence="5">Transmembrane and TPR repeat-containing protein 3</fullName>
    </recommendedName>
</protein>
<comment type="caution">
    <text evidence="3">The sequence shown here is derived from an EMBL/GenBank/DDBJ whole genome shotgun (WGS) entry which is preliminary data.</text>
</comment>
<reference evidence="3" key="1">
    <citation type="submission" date="2021-08" db="EMBL/GenBank/DDBJ databases">
        <authorList>
            <person name="Misof B."/>
            <person name="Oliver O."/>
            <person name="Podsiadlowski L."/>
            <person name="Donath A."/>
            <person name="Peters R."/>
            <person name="Mayer C."/>
            <person name="Rust J."/>
            <person name="Gunkel S."/>
            <person name="Lesny P."/>
            <person name="Martin S."/>
            <person name="Oeyen J.P."/>
            <person name="Petersen M."/>
            <person name="Panagiotis P."/>
            <person name="Wilbrandt J."/>
            <person name="Tanja T."/>
        </authorList>
    </citation>
    <scope>NUCLEOTIDE SEQUENCE</scope>
    <source>
        <strain evidence="3">GBR_01_08_01A</strain>
        <tissue evidence="3">Thorax + abdomen</tissue>
    </source>
</reference>
<evidence type="ECO:0000313" key="4">
    <source>
        <dbReference type="Proteomes" id="UP001258017"/>
    </source>
</evidence>
<name>A0AAD9RH42_9HYME</name>
<dbReference type="Proteomes" id="UP001258017">
    <property type="component" value="Unassembled WGS sequence"/>
</dbReference>
<accession>A0AAD9RH42</accession>
<evidence type="ECO:0000256" key="2">
    <source>
        <dbReference type="ARBA" id="ARBA00022803"/>
    </source>
</evidence>
<dbReference type="GO" id="GO:0000030">
    <property type="term" value="F:mannosyltransferase activity"/>
    <property type="evidence" value="ECO:0007669"/>
    <property type="project" value="TreeGrafter"/>
</dbReference>
<dbReference type="EMBL" id="JAIFRP010000090">
    <property type="protein sequence ID" value="KAK2579370.1"/>
    <property type="molecule type" value="Genomic_DNA"/>
</dbReference>
<evidence type="ECO:0008006" key="5">
    <source>
        <dbReference type="Google" id="ProtNLM"/>
    </source>
</evidence>
<evidence type="ECO:0000313" key="3">
    <source>
        <dbReference type="EMBL" id="KAK2579370.1"/>
    </source>
</evidence>
<dbReference type="PANTHER" id="PTHR44227:SF3">
    <property type="entry name" value="PROTEIN O-MANNOSYL-TRANSFERASE TMTC4"/>
    <property type="match status" value="1"/>
</dbReference>
<dbReference type="GO" id="GO:0035269">
    <property type="term" value="P:protein O-linked glycosylation via mannose"/>
    <property type="evidence" value="ECO:0007669"/>
    <property type="project" value="TreeGrafter"/>
</dbReference>
<reference evidence="3" key="2">
    <citation type="journal article" date="2023" name="Commun. Biol.">
        <title>Intrasexual cuticular hydrocarbon dimorphism in a wasp sheds light on hydrocarbon biosynthesis genes in Hymenoptera.</title>
        <authorList>
            <person name="Moris V.C."/>
            <person name="Podsiadlowski L."/>
            <person name="Martin S."/>
            <person name="Oeyen J.P."/>
            <person name="Donath A."/>
            <person name="Petersen M."/>
            <person name="Wilbrandt J."/>
            <person name="Misof B."/>
            <person name="Liedtke D."/>
            <person name="Thamm M."/>
            <person name="Scheiner R."/>
            <person name="Schmitt T."/>
            <person name="Niehuis O."/>
        </authorList>
    </citation>
    <scope>NUCLEOTIDE SEQUENCE</scope>
    <source>
        <strain evidence="3">GBR_01_08_01A</strain>
    </source>
</reference>
<keyword evidence="2" id="KW-0802">TPR repeat</keyword>
<dbReference type="GO" id="GO:0005783">
    <property type="term" value="C:endoplasmic reticulum"/>
    <property type="evidence" value="ECO:0007669"/>
    <property type="project" value="TreeGrafter"/>
</dbReference>
<keyword evidence="4" id="KW-1185">Reference proteome</keyword>
<organism evidence="3 4">
    <name type="scientific">Odynerus spinipes</name>
    <dbReference type="NCBI Taxonomy" id="1348599"/>
    <lineage>
        <taxon>Eukaryota</taxon>
        <taxon>Metazoa</taxon>
        <taxon>Ecdysozoa</taxon>
        <taxon>Arthropoda</taxon>
        <taxon>Hexapoda</taxon>
        <taxon>Insecta</taxon>
        <taxon>Pterygota</taxon>
        <taxon>Neoptera</taxon>
        <taxon>Endopterygota</taxon>
        <taxon>Hymenoptera</taxon>
        <taxon>Apocrita</taxon>
        <taxon>Aculeata</taxon>
        <taxon>Vespoidea</taxon>
        <taxon>Vespidae</taxon>
        <taxon>Eumeninae</taxon>
        <taxon>Odynerus</taxon>
    </lineage>
</organism>